<proteinExistence type="inferred from homology"/>
<dbReference type="AlphaFoldDB" id="A0A497EZP2"/>
<dbReference type="InterPro" id="IPR005997">
    <property type="entry name" value="Ribosomal_uL30_arc"/>
</dbReference>
<evidence type="ECO:0000313" key="9">
    <source>
        <dbReference type="Proteomes" id="UP000278475"/>
    </source>
</evidence>
<evidence type="ECO:0000313" key="8">
    <source>
        <dbReference type="Proteomes" id="UP000272051"/>
    </source>
</evidence>
<dbReference type="Gene3D" id="3.30.1390.20">
    <property type="entry name" value="Ribosomal protein L30, ferredoxin-like fold domain"/>
    <property type="match status" value="1"/>
</dbReference>
<dbReference type="Pfam" id="PF00327">
    <property type="entry name" value="Ribosomal_L30"/>
    <property type="match status" value="1"/>
</dbReference>
<dbReference type="GO" id="GO:0022625">
    <property type="term" value="C:cytosolic large ribosomal subunit"/>
    <property type="evidence" value="ECO:0007669"/>
    <property type="project" value="UniProtKB-UniRule"/>
</dbReference>
<dbReference type="PANTHER" id="PTHR11524">
    <property type="entry name" value="60S RIBOSOMAL PROTEIN L7"/>
    <property type="match status" value="1"/>
</dbReference>
<comment type="subunit">
    <text evidence="4">Part of the 50S ribosomal subunit.</text>
</comment>
<evidence type="ECO:0000313" key="7">
    <source>
        <dbReference type="EMBL" id="RLE52529.1"/>
    </source>
</evidence>
<dbReference type="InterPro" id="IPR016082">
    <property type="entry name" value="Ribosomal_uL30_ferredoxin-like"/>
</dbReference>
<comment type="caution">
    <text evidence="7">The sequence shown here is derived from an EMBL/GenBank/DDBJ whole genome shotgun (WGS) entry which is preliminary data.</text>
</comment>
<keyword evidence="2 4" id="KW-0689">Ribosomal protein</keyword>
<dbReference type="CDD" id="cd01657">
    <property type="entry name" value="Ribosomal_L7_archeal_euk"/>
    <property type="match status" value="1"/>
</dbReference>
<dbReference type="PANTHER" id="PTHR11524:SF16">
    <property type="entry name" value="LARGE RIBOSOMAL SUBUNIT PROTEIN UL30"/>
    <property type="match status" value="1"/>
</dbReference>
<keyword evidence="3 4" id="KW-0687">Ribonucleoprotein</keyword>
<evidence type="ECO:0000256" key="1">
    <source>
        <dbReference type="ARBA" id="ARBA00007594"/>
    </source>
</evidence>
<evidence type="ECO:0000256" key="2">
    <source>
        <dbReference type="ARBA" id="ARBA00022980"/>
    </source>
</evidence>
<dbReference type="Gene3D" id="1.10.15.30">
    <property type="match status" value="1"/>
</dbReference>
<dbReference type="EMBL" id="QMQV01000030">
    <property type="protein sequence ID" value="RLE49568.1"/>
    <property type="molecule type" value="Genomic_DNA"/>
</dbReference>
<dbReference type="SUPFAM" id="SSF55129">
    <property type="entry name" value="Ribosomal protein L30p/L7e"/>
    <property type="match status" value="1"/>
</dbReference>
<dbReference type="InterPro" id="IPR036919">
    <property type="entry name" value="Ribo_uL30_ferredoxin-like_sf"/>
</dbReference>
<dbReference type="NCBIfam" id="NF004711">
    <property type="entry name" value="PRK06049.1"/>
    <property type="match status" value="1"/>
</dbReference>
<dbReference type="GO" id="GO:0003723">
    <property type="term" value="F:RNA binding"/>
    <property type="evidence" value="ECO:0007669"/>
    <property type="project" value="TreeGrafter"/>
</dbReference>
<comment type="similarity">
    <text evidence="1 4">Belongs to the universal ribosomal protein uL30 family.</text>
</comment>
<dbReference type="Proteomes" id="UP000272051">
    <property type="component" value="Unassembled WGS sequence"/>
</dbReference>
<dbReference type="GO" id="GO:0003735">
    <property type="term" value="F:structural constituent of ribosome"/>
    <property type="evidence" value="ECO:0007669"/>
    <property type="project" value="UniProtKB-UniRule"/>
</dbReference>
<name>A0A497EZP2_9CREN</name>
<sequence length="156" mass="17357">MPPLIVAIKIRGDVGASPDVRYTLNLLRLRRKHVAVILEASQSILGMLKKVAEYVTWGELDEETLALLLEKRGRLIGNKKITEEYLKSKGFSSFKELAQALLSGKITLKQLPEIKPFFRLAPPSGGFKKTIKKHYLAGGELGYRGSAIRPLIKAMV</sequence>
<evidence type="ECO:0000259" key="5">
    <source>
        <dbReference type="Pfam" id="PF00327"/>
    </source>
</evidence>
<dbReference type="NCBIfam" id="TIGR01309">
    <property type="entry name" value="uL30_arch"/>
    <property type="match status" value="1"/>
</dbReference>
<dbReference type="InterPro" id="IPR039699">
    <property type="entry name" value="Ribosomal_uL30"/>
</dbReference>
<evidence type="ECO:0000256" key="3">
    <source>
        <dbReference type="ARBA" id="ARBA00023274"/>
    </source>
</evidence>
<dbReference type="HAMAP" id="MF_01371_A">
    <property type="entry name" value="Ribosomal_uL30_A"/>
    <property type="match status" value="1"/>
</dbReference>
<dbReference type="GO" id="GO:0000463">
    <property type="term" value="P:maturation of LSU-rRNA from tricistronic rRNA transcript (SSU-rRNA, 5.8S rRNA, LSU-rRNA)"/>
    <property type="evidence" value="ECO:0007669"/>
    <property type="project" value="TreeGrafter"/>
</dbReference>
<gene>
    <name evidence="4" type="primary">rpl30</name>
    <name evidence="6" type="ORF">DRJ31_04455</name>
    <name evidence="7" type="ORF">DRJ33_03610</name>
</gene>
<accession>A0A497EZP2</accession>
<dbReference type="EMBL" id="QMQX01000049">
    <property type="protein sequence ID" value="RLE52529.1"/>
    <property type="molecule type" value="Genomic_DNA"/>
</dbReference>
<dbReference type="FunFam" id="1.10.15.30:FF:000002">
    <property type="entry name" value="50S ribosomal protein L30"/>
    <property type="match status" value="1"/>
</dbReference>
<organism evidence="7 8">
    <name type="scientific">Thermoproteota archaeon</name>
    <dbReference type="NCBI Taxonomy" id="2056631"/>
    <lineage>
        <taxon>Archaea</taxon>
        <taxon>Thermoproteota</taxon>
    </lineage>
</organism>
<dbReference type="Proteomes" id="UP000278475">
    <property type="component" value="Unassembled WGS sequence"/>
</dbReference>
<reference evidence="8 9" key="1">
    <citation type="submission" date="2018-06" db="EMBL/GenBank/DDBJ databases">
        <title>Extensive metabolic versatility and redundancy in microbially diverse, dynamic hydrothermal sediments.</title>
        <authorList>
            <person name="Dombrowski N."/>
            <person name="Teske A."/>
            <person name="Baker B.J."/>
        </authorList>
    </citation>
    <scope>NUCLEOTIDE SEQUENCE [LARGE SCALE GENOMIC DNA]</scope>
    <source>
        <strain evidence="7">B34_G17</strain>
        <strain evidence="6">B66_G16</strain>
    </source>
</reference>
<evidence type="ECO:0000256" key="4">
    <source>
        <dbReference type="HAMAP-Rule" id="MF_01371"/>
    </source>
</evidence>
<protein>
    <recommendedName>
        <fullName evidence="4">Large ribosomal subunit protein uL30</fullName>
    </recommendedName>
</protein>
<feature type="domain" description="Large ribosomal subunit protein uL30-like ferredoxin-like fold" evidence="5">
    <location>
        <begin position="8"/>
        <end position="55"/>
    </location>
</feature>
<dbReference type="InterPro" id="IPR035808">
    <property type="entry name" value="Ribosomal_uL30_euk_arc"/>
</dbReference>
<dbReference type="GO" id="GO:0006412">
    <property type="term" value="P:translation"/>
    <property type="evidence" value="ECO:0007669"/>
    <property type="project" value="UniProtKB-UniRule"/>
</dbReference>
<evidence type="ECO:0000313" key="6">
    <source>
        <dbReference type="EMBL" id="RLE49568.1"/>
    </source>
</evidence>